<name>A0ABW5JJT8_9BACT</name>
<dbReference type="Proteomes" id="UP001597460">
    <property type="component" value="Unassembled WGS sequence"/>
</dbReference>
<dbReference type="PANTHER" id="PTHR21349:SF0">
    <property type="entry name" value="LARGE RIBOSOMAL SUBUNIT PROTEIN BL21M"/>
    <property type="match status" value="1"/>
</dbReference>
<comment type="function">
    <text evidence="6 7">This protein binds to 23S rRNA in the presence of protein L20.</text>
</comment>
<evidence type="ECO:0000256" key="2">
    <source>
        <dbReference type="ARBA" id="ARBA00022730"/>
    </source>
</evidence>
<dbReference type="Pfam" id="PF07498">
    <property type="entry name" value="Rho_N"/>
    <property type="match status" value="1"/>
</dbReference>
<dbReference type="GO" id="GO:0005840">
    <property type="term" value="C:ribosome"/>
    <property type="evidence" value="ECO:0007669"/>
    <property type="project" value="UniProtKB-KW"/>
</dbReference>
<dbReference type="SUPFAM" id="SSF141091">
    <property type="entry name" value="L21p-like"/>
    <property type="match status" value="1"/>
</dbReference>
<dbReference type="InterPro" id="IPR011112">
    <property type="entry name" value="Rho-like_N"/>
</dbReference>
<evidence type="ECO:0000256" key="4">
    <source>
        <dbReference type="ARBA" id="ARBA00022980"/>
    </source>
</evidence>
<evidence type="ECO:0000256" key="8">
    <source>
        <dbReference type="SAM" id="MobiDB-lite"/>
    </source>
</evidence>
<reference evidence="11" key="1">
    <citation type="journal article" date="2019" name="Int. J. Syst. Evol. Microbiol.">
        <title>The Global Catalogue of Microorganisms (GCM) 10K type strain sequencing project: providing services to taxonomists for standard genome sequencing and annotation.</title>
        <authorList>
            <consortium name="The Broad Institute Genomics Platform"/>
            <consortium name="The Broad Institute Genome Sequencing Center for Infectious Disease"/>
            <person name="Wu L."/>
            <person name="Ma J."/>
        </authorList>
    </citation>
    <scope>NUCLEOTIDE SEQUENCE [LARGE SCALE GENOMIC DNA]</scope>
    <source>
        <strain evidence="11">KCTC 52042</strain>
    </source>
</reference>
<accession>A0ABW5JJT8</accession>
<evidence type="ECO:0000259" key="9">
    <source>
        <dbReference type="SMART" id="SM00959"/>
    </source>
</evidence>
<dbReference type="InterPro" id="IPR001787">
    <property type="entry name" value="Ribosomal_bL21"/>
</dbReference>
<organism evidence="10 11">
    <name type="scientific">Gracilimonas halophila</name>
    <dbReference type="NCBI Taxonomy" id="1834464"/>
    <lineage>
        <taxon>Bacteria</taxon>
        <taxon>Pseudomonadati</taxon>
        <taxon>Balneolota</taxon>
        <taxon>Balneolia</taxon>
        <taxon>Balneolales</taxon>
        <taxon>Balneolaceae</taxon>
        <taxon>Gracilimonas</taxon>
    </lineage>
</organism>
<evidence type="ECO:0000313" key="11">
    <source>
        <dbReference type="Proteomes" id="UP001597460"/>
    </source>
</evidence>
<evidence type="ECO:0000256" key="1">
    <source>
        <dbReference type="ARBA" id="ARBA00008563"/>
    </source>
</evidence>
<keyword evidence="4 6" id="KW-0689">Ribosomal protein</keyword>
<dbReference type="SUPFAM" id="SSF68912">
    <property type="entry name" value="Rho N-terminal domain-like"/>
    <property type="match status" value="1"/>
</dbReference>
<sequence length="172" mass="18856">MYAIVEIGGHQYKVAENDVLFVDKQNAEDNKLTFDKVLLIKDENGNVNVGTPVVEGAEVSATILDTVKADKVLVFKKKRRKGYQKLNGHRQVMSQIQIEGISASGSSSKKKAAKKEDTSAKKTEEKKAVAKKEEATTDLNSMTVAELKDLAKEKGLTGYSSLRKAELIDALK</sequence>
<dbReference type="Pfam" id="PF00829">
    <property type="entry name" value="Ribosomal_L21p"/>
    <property type="match status" value="1"/>
</dbReference>
<feature type="domain" description="Rho termination factor-like N-terminal" evidence="9">
    <location>
        <begin position="138"/>
        <end position="172"/>
    </location>
</feature>
<dbReference type="EMBL" id="JBHULI010000022">
    <property type="protein sequence ID" value="MFD2532015.1"/>
    <property type="molecule type" value="Genomic_DNA"/>
</dbReference>
<comment type="caution">
    <text evidence="10">The sequence shown here is derived from an EMBL/GenBank/DDBJ whole genome shotgun (WGS) entry which is preliminary data.</text>
</comment>
<dbReference type="SMART" id="SM00959">
    <property type="entry name" value="Rho_N"/>
    <property type="match status" value="1"/>
</dbReference>
<evidence type="ECO:0000256" key="5">
    <source>
        <dbReference type="ARBA" id="ARBA00023274"/>
    </source>
</evidence>
<comment type="similarity">
    <text evidence="1 6 7">Belongs to the bacterial ribosomal protein bL21 family.</text>
</comment>
<evidence type="ECO:0000256" key="7">
    <source>
        <dbReference type="RuleBase" id="RU000562"/>
    </source>
</evidence>
<keyword evidence="11" id="KW-1185">Reference proteome</keyword>
<feature type="compositionally biased region" description="Basic and acidic residues" evidence="8">
    <location>
        <begin position="114"/>
        <end position="135"/>
    </location>
</feature>
<evidence type="ECO:0000313" key="10">
    <source>
        <dbReference type="EMBL" id="MFD2532015.1"/>
    </source>
</evidence>
<dbReference type="RefSeq" id="WP_390300066.1">
    <property type="nucleotide sequence ID" value="NZ_JBHULI010000022.1"/>
</dbReference>
<keyword evidence="5 6" id="KW-0687">Ribonucleoprotein</keyword>
<evidence type="ECO:0000256" key="6">
    <source>
        <dbReference type="HAMAP-Rule" id="MF_01363"/>
    </source>
</evidence>
<dbReference type="InterPro" id="IPR036164">
    <property type="entry name" value="bL21-like_sf"/>
</dbReference>
<dbReference type="InterPro" id="IPR028909">
    <property type="entry name" value="bL21-like"/>
</dbReference>
<gene>
    <name evidence="6 10" type="primary">rplU</name>
    <name evidence="10" type="ORF">ACFSVN_06130</name>
</gene>
<dbReference type="Gene3D" id="1.10.720.10">
    <property type="match status" value="1"/>
</dbReference>
<dbReference type="InterPro" id="IPR036269">
    <property type="entry name" value="Rho_N_sf"/>
</dbReference>
<evidence type="ECO:0000256" key="3">
    <source>
        <dbReference type="ARBA" id="ARBA00022884"/>
    </source>
</evidence>
<comment type="subunit">
    <text evidence="6">Part of the 50S ribosomal subunit. Contacts protein L20.</text>
</comment>
<dbReference type="HAMAP" id="MF_01363">
    <property type="entry name" value="Ribosomal_bL21"/>
    <property type="match status" value="1"/>
</dbReference>
<feature type="region of interest" description="Disordered" evidence="8">
    <location>
        <begin position="103"/>
        <end position="135"/>
    </location>
</feature>
<dbReference type="NCBIfam" id="TIGR00061">
    <property type="entry name" value="L21"/>
    <property type="match status" value="1"/>
</dbReference>
<protein>
    <recommendedName>
        <fullName evidence="6">Large ribosomal subunit protein bL21</fullName>
    </recommendedName>
</protein>
<keyword evidence="3 6" id="KW-0694">RNA-binding</keyword>
<dbReference type="InterPro" id="IPR018258">
    <property type="entry name" value="Ribosomal_bL21_CS"/>
</dbReference>
<keyword evidence="2 6" id="KW-0699">rRNA-binding</keyword>
<dbReference type="PANTHER" id="PTHR21349">
    <property type="entry name" value="50S RIBOSOMAL PROTEIN L21"/>
    <property type="match status" value="1"/>
</dbReference>
<dbReference type="PROSITE" id="PS01169">
    <property type="entry name" value="RIBOSOMAL_L21"/>
    <property type="match status" value="1"/>
</dbReference>
<proteinExistence type="inferred from homology"/>